<evidence type="ECO:0000313" key="2">
    <source>
        <dbReference type="Proteomes" id="UP000821845"/>
    </source>
</evidence>
<sequence>MFAVVRFLDDFDGKRHVIPASDIKNLNPENDLGFDKYATYSAYWRDPVDDEDTGFYNVQIVMLAAQTQVAIDPESSDSDSDSLCAPSELKEMRENMETWKSRAQEYKEERDFLTGRVLTLERVLESENFESQAAAAPLAAGAPPSLCSSKEMWAVVRMSASVTVRSHSVIEVTPTVTEADTARGYPLNQWRVKQQGFS</sequence>
<organism evidence="1 2">
    <name type="scientific">Hyalomma asiaticum</name>
    <name type="common">Tick</name>
    <dbReference type="NCBI Taxonomy" id="266040"/>
    <lineage>
        <taxon>Eukaryota</taxon>
        <taxon>Metazoa</taxon>
        <taxon>Ecdysozoa</taxon>
        <taxon>Arthropoda</taxon>
        <taxon>Chelicerata</taxon>
        <taxon>Arachnida</taxon>
        <taxon>Acari</taxon>
        <taxon>Parasitiformes</taxon>
        <taxon>Ixodida</taxon>
        <taxon>Ixodoidea</taxon>
        <taxon>Ixodidae</taxon>
        <taxon>Hyalomminae</taxon>
        <taxon>Hyalomma</taxon>
    </lineage>
</organism>
<reference evidence="1" key="1">
    <citation type="submission" date="2020-05" db="EMBL/GenBank/DDBJ databases">
        <title>Large-scale comparative analyses of tick genomes elucidate their genetic diversity and vector capacities.</title>
        <authorList>
            <person name="Jia N."/>
            <person name="Wang J."/>
            <person name="Shi W."/>
            <person name="Du L."/>
            <person name="Sun Y."/>
            <person name="Zhan W."/>
            <person name="Jiang J."/>
            <person name="Wang Q."/>
            <person name="Zhang B."/>
            <person name="Ji P."/>
            <person name="Sakyi L.B."/>
            <person name="Cui X."/>
            <person name="Yuan T."/>
            <person name="Jiang B."/>
            <person name="Yang W."/>
            <person name="Lam T.T.-Y."/>
            <person name="Chang Q."/>
            <person name="Ding S."/>
            <person name="Wang X."/>
            <person name="Zhu J."/>
            <person name="Ruan X."/>
            <person name="Zhao L."/>
            <person name="Wei J."/>
            <person name="Que T."/>
            <person name="Du C."/>
            <person name="Cheng J."/>
            <person name="Dai P."/>
            <person name="Han X."/>
            <person name="Huang E."/>
            <person name="Gao Y."/>
            <person name="Liu J."/>
            <person name="Shao H."/>
            <person name="Ye R."/>
            <person name="Li L."/>
            <person name="Wei W."/>
            <person name="Wang X."/>
            <person name="Wang C."/>
            <person name="Yang T."/>
            <person name="Huo Q."/>
            <person name="Li W."/>
            <person name="Guo W."/>
            <person name="Chen H."/>
            <person name="Zhou L."/>
            <person name="Ni X."/>
            <person name="Tian J."/>
            <person name="Zhou Y."/>
            <person name="Sheng Y."/>
            <person name="Liu T."/>
            <person name="Pan Y."/>
            <person name="Xia L."/>
            <person name="Li J."/>
            <person name="Zhao F."/>
            <person name="Cao W."/>
        </authorList>
    </citation>
    <scope>NUCLEOTIDE SEQUENCE</scope>
    <source>
        <strain evidence="1">Hyas-2018</strain>
    </source>
</reference>
<keyword evidence="2" id="KW-1185">Reference proteome</keyword>
<accession>A0ACB7SMN2</accession>
<dbReference type="EMBL" id="CM023484">
    <property type="protein sequence ID" value="KAH6933909.1"/>
    <property type="molecule type" value="Genomic_DNA"/>
</dbReference>
<evidence type="ECO:0000313" key="1">
    <source>
        <dbReference type="EMBL" id="KAH6933909.1"/>
    </source>
</evidence>
<name>A0ACB7SMN2_HYAAI</name>
<proteinExistence type="predicted"/>
<protein>
    <submittedName>
        <fullName evidence="1">Uncharacterized protein</fullName>
    </submittedName>
</protein>
<gene>
    <name evidence="1" type="ORF">HPB50_018777</name>
</gene>
<dbReference type="Proteomes" id="UP000821845">
    <property type="component" value="Chromosome 4"/>
</dbReference>
<comment type="caution">
    <text evidence="1">The sequence shown here is derived from an EMBL/GenBank/DDBJ whole genome shotgun (WGS) entry which is preliminary data.</text>
</comment>